<comment type="caution">
    <text evidence="2">The sequence shown here is derived from an EMBL/GenBank/DDBJ whole genome shotgun (WGS) entry which is preliminary data.</text>
</comment>
<dbReference type="Proteomes" id="UP000284706">
    <property type="component" value="Unassembled WGS sequence"/>
</dbReference>
<feature type="region of interest" description="Disordered" evidence="1">
    <location>
        <begin position="1"/>
        <end position="39"/>
    </location>
</feature>
<reference evidence="2 3" key="1">
    <citation type="journal article" date="2018" name="Evol. Lett.">
        <title>Horizontal gene cluster transfer increased hallucinogenic mushroom diversity.</title>
        <authorList>
            <person name="Reynolds H.T."/>
            <person name="Vijayakumar V."/>
            <person name="Gluck-Thaler E."/>
            <person name="Korotkin H.B."/>
            <person name="Matheny P.B."/>
            <person name="Slot J.C."/>
        </authorList>
    </citation>
    <scope>NUCLEOTIDE SEQUENCE [LARGE SCALE GENOMIC DNA]</scope>
    <source>
        <strain evidence="2 3">SRW20</strain>
    </source>
</reference>
<feature type="compositionally biased region" description="Basic and acidic residues" evidence="1">
    <location>
        <begin position="7"/>
        <end position="34"/>
    </location>
</feature>
<dbReference type="EMBL" id="NHYE01004875">
    <property type="protein sequence ID" value="PPQ81397.1"/>
    <property type="molecule type" value="Genomic_DNA"/>
</dbReference>
<evidence type="ECO:0000256" key="1">
    <source>
        <dbReference type="SAM" id="MobiDB-lite"/>
    </source>
</evidence>
<dbReference type="AlphaFoldDB" id="A0A409WSC9"/>
<feature type="compositionally biased region" description="Low complexity" evidence="1">
    <location>
        <begin position="77"/>
        <end position="91"/>
    </location>
</feature>
<evidence type="ECO:0000313" key="3">
    <source>
        <dbReference type="Proteomes" id="UP000284706"/>
    </source>
</evidence>
<protein>
    <submittedName>
        <fullName evidence="2">Uncharacterized protein</fullName>
    </submittedName>
</protein>
<dbReference type="InParanoid" id="A0A409WSC9"/>
<accession>A0A409WSC9</accession>
<keyword evidence="3" id="KW-1185">Reference proteome</keyword>
<sequence>MYPTTGREQHKHEEKQKEKKEHKRKGEEAKDRPSVRSSPVRLRRFGGFAVQACLLSCCPSENKIKFKIKLLSLSPSILSPPAQAEPSSQSQPPIPIIPSARHPAASINVNHAAPEGTRPLAGQATL</sequence>
<name>A0A409WSC9_9AGAR</name>
<evidence type="ECO:0000313" key="2">
    <source>
        <dbReference type="EMBL" id="PPQ81397.1"/>
    </source>
</evidence>
<organism evidence="2 3">
    <name type="scientific">Gymnopilus dilepis</name>
    <dbReference type="NCBI Taxonomy" id="231916"/>
    <lineage>
        <taxon>Eukaryota</taxon>
        <taxon>Fungi</taxon>
        <taxon>Dikarya</taxon>
        <taxon>Basidiomycota</taxon>
        <taxon>Agaricomycotina</taxon>
        <taxon>Agaricomycetes</taxon>
        <taxon>Agaricomycetidae</taxon>
        <taxon>Agaricales</taxon>
        <taxon>Agaricineae</taxon>
        <taxon>Hymenogastraceae</taxon>
        <taxon>Gymnopilus</taxon>
    </lineage>
</organism>
<feature type="region of interest" description="Disordered" evidence="1">
    <location>
        <begin position="77"/>
        <end position="126"/>
    </location>
</feature>
<proteinExistence type="predicted"/>
<gene>
    <name evidence="2" type="ORF">CVT26_015552</name>
</gene>